<keyword evidence="3" id="KW-1185">Reference proteome</keyword>
<name>L1KHV6_9ACTN</name>
<organism evidence="2 3">
    <name type="scientific">Streptomyces ipomoeae 91-03</name>
    <dbReference type="NCBI Taxonomy" id="698759"/>
    <lineage>
        <taxon>Bacteria</taxon>
        <taxon>Bacillati</taxon>
        <taxon>Actinomycetota</taxon>
        <taxon>Actinomycetes</taxon>
        <taxon>Kitasatosporales</taxon>
        <taxon>Streptomycetaceae</taxon>
        <taxon>Streptomyces</taxon>
    </lineage>
</organism>
<dbReference type="Proteomes" id="UP000010411">
    <property type="component" value="Unassembled WGS sequence"/>
</dbReference>
<evidence type="ECO:0000313" key="3">
    <source>
        <dbReference type="Proteomes" id="UP000010411"/>
    </source>
</evidence>
<proteinExistence type="predicted"/>
<feature type="region of interest" description="Disordered" evidence="1">
    <location>
        <begin position="1"/>
        <end position="58"/>
    </location>
</feature>
<accession>L1KHV6</accession>
<dbReference type="AlphaFoldDB" id="L1KHV6"/>
<dbReference type="PATRIC" id="fig|698759.3.peg.8892"/>
<evidence type="ECO:0000256" key="1">
    <source>
        <dbReference type="SAM" id="MobiDB-lite"/>
    </source>
</evidence>
<sequence length="58" mass="5995">MSEMTVTFPAPAKAKESGLRQPGDPAAGSLVTRLAEARQTKGRGRASRPGTSPGRFPG</sequence>
<protein>
    <submittedName>
        <fullName evidence="2">Uncharacterized protein</fullName>
    </submittedName>
</protein>
<evidence type="ECO:0000313" key="2">
    <source>
        <dbReference type="EMBL" id="EKX60376.1"/>
    </source>
</evidence>
<comment type="caution">
    <text evidence="2">The sequence shown here is derived from an EMBL/GenBank/DDBJ whole genome shotgun (WGS) entry which is preliminary data.</text>
</comment>
<gene>
    <name evidence="2" type="ORF">STRIP9103_01628</name>
</gene>
<dbReference type="EMBL" id="AEJC01000656">
    <property type="protein sequence ID" value="EKX60376.1"/>
    <property type="molecule type" value="Genomic_DNA"/>
</dbReference>
<reference evidence="2 3" key="1">
    <citation type="submission" date="2012-11" db="EMBL/GenBank/DDBJ databases">
        <authorList>
            <person name="Huguet-Tapia J.C."/>
            <person name="Durkin A.S."/>
            <person name="Pettis G.S."/>
            <person name="Badger J.H."/>
        </authorList>
    </citation>
    <scope>NUCLEOTIDE SEQUENCE [LARGE SCALE GENOMIC DNA]</scope>
    <source>
        <strain evidence="2 3">91-03</strain>
    </source>
</reference>